<keyword evidence="1" id="KW-1133">Transmembrane helix</keyword>
<dbReference type="Pfam" id="PF10099">
    <property type="entry name" value="RskA_C"/>
    <property type="match status" value="1"/>
</dbReference>
<gene>
    <name evidence="3" type="ORF">LCGC14_0300620</name>
</gene>
<dbReference type="GO" id="GO:0006417">
    <property type="term" value="P:regulation of translation"/>
    <property type="evidence" value="ECO:0007669"/>
    <property type="project" value="TreeGrafter"/>
</dbReference>
<feature type="domain" description="Anti-sigma K factor RskA C-terminal" evidence="2">
    <location>
        <begin position="107"/>
        <end position="232"/>
    </location>
</feature>
<evidence type="ECO:0000256" key="1">
    <source>
        <dbReference type="SAM" id="Phobius"/>
    </source>
</evidence>
<dbReference type="GO" id="GO:0005886">
    <property type="term" value="C:plasma membrane"/>
    <property type="evidence" value="ECO:0007669"/>
    <property type="project" value="InterPro"/>
</dbReference>
<proteinExistence type="predicted"/>
<dbReference type="PANTHER" id="PTHR37461">
    <property type="entry name" value="ANTI-SIGMA-K FACTOR RSKA"/>
    <property type="match status" value="1"/>
</dbReference>
<name>A0A0F9WWI1_9ZZZZ</name>
<dbReference type="EMBL" id="LAZR01000187">
    <property type="protein sequence ID" value="KKN83313.1"/>
    <property type="molecule type" value="Genomic_DNA"/>
</dbReference>
<evidence type="ECO:0000259" key="2">
    <source>
        <dbReference type="Pfam" id="PF10099"/>
    </source>
</evidence>
<feature type="transmembrane region" description="Helical" evidence="1">
    <location>
        <begin position="100"/>
        <end position="120"/>
    </location>
</feature>
<sequence>MNTSISTDDNDDLQLAEYALGVLETEERQVVERALIADPDYARRLAGWQEHLAPMINDISEATPPDYVWTRISDSLGEPPRATKDAREANKPGFWDSLALWRWFSAAGLAAALVMGVMLLTSVPDEIEPQPVLTAALQLESGQTVFTATLDAQRQSLVVVPAGEIDLDGREAELWLIAGDEPPQSLGLLPINAPARLNIPDELLALAQAQSVFAISLEPQGGSPTGLPTGPVIAQGQLVAL</sequence>
<dbReference type="AlphaFoldDB" id="A0A0F9WWI1"/>
<dbReference type="GO" id="GO:0016989">
    <property type="term" value="F:sigma factor antagonist activity"/>
    <property type="evidence" value="ECO:0007669"/>
    <property type="project" value="TreeGrafter"/>
</dbReference>
<keyword evidence="1" id="KW-0472">Membrane</keyword>
<keyword evidence="1" id="KW-0812">Transmembrane</keyword>
<protein>
    <recommendedName>
        <fullName evidence="2">Anti-sigma K factor RskA C-terminal domain-containing protein</fullName>
    </recommendedName>
</protein>
<evidence type="ECO:0000313" key="3">
    <source>
        <dbReference type="EMBL" id="KKN83313.1"/>
    </source>
</evidence>
<reference evidence="3" key="1">
    <citation type="journal article" date="2015" name="Nature">
        <title>Complex archaea that bridge the gap between prokaryotes and eukaryotes.</title>
        <authorList>
            <person name="Spang A."/>
            <person name="Saw J.H."/>
            <person name="Jorgensen S.L."/>
            <person name="Zaremba-Niedzwiedzka K."/>
            <person name="Martijn J."/>
            <person name="Lind A.E."/>
            <person name="van Eijk R."/>
            <person name="Schleper C."/>
            <person name="Guy L."/>
            <person name="Ettema T.J."/>
        </authorList>
    </citation>
    <scope>NUCLEOTIDE SEQUENCE</scope>
</reference>
<accession>A0A0F9WWI1</accession>
<dbReference type="PANTHER" id="PTHR37461:SF1">
    <property type="entry name" value="ANTI-SIGMA-K FACTOR RSKA"/>
    <property type="match status" value="1"/>
</dbReference>
<comment type="caution">
    <text evidence="3">The sequence shown here is derived from an EMBL/GenBank/DDBJ whole genome shotgun (WGS) entry which is preliminary data.</text>
</comment>
<organism evidence="3">
    <name type="scientific">marine sediment metagenome</name>
    <dbReference type="NCBI Taxonomy" id="412755"/>
    <lineage>
        <taxon>unclassified sequences</taxon>
        <taxon>metagenomes</taxon>
        <taxon>ecological metagenomes</taxon>
    </lineage>
</organism>
<dbReference type="InterPro" id="IPR018764">
    <property type="entry name" value="RskA_C"/>
</dbReference>
<dbReference type="InterPro" id="IPR051474">
    <property type="entry name" value="Anti-sigma-K/W_factor"/>
</dbReference>